<feature type="region of interest" description="Disordered" evidence="1">
    <location>
        <begin position="47"/>
        <end position="75"/>
    </location>
</feature>
<evidence type="ECO:0000313" key="5">
    <source>
        <dbReference type="Proteomes" id="UP001285352"/>
    </source>
</evidence>
<dbReference type="InterPro" id="IPR046922">
    <property type="entry name" value="CATRA-N"/>
</dbReference>
<dbReference type="InterPro" id="IPR046923">
    <property type="entry name" value="CATRA-C"/>
</dbReference>
<feature type="domain" description="CASPASE and TPR Repeat-Associated C-terminal" evidence="3">
    <location>
        <begin position="246"/>
        <end position="315"/>
    </location>
</feature>
<dbReference type="Pfam" id="PF20270">
    <property type="entry name" value="CATRA-C"/>
    <property type="match status" value="1"/>
</dbReference>
<dbReference type="EMBL" id="JAXAVU010000004">
    <property type="protein sequence ID" value="MDX8141564.1"/>
    <property type="molecule type" value="Genomic_DNA"/>
</dbReference>
<gene>
    <name evidence="4" type="ORF">SK854_05530</name>
</gene>
<name>A0ABU4UQ64_9PSEU</name>
<accession>A0ABU4UQ64</accession>
<evidence type="ECO:0000313" key="4">
    <source>
        <dbReference type="EMBL" id="MDX8141564.1"/>
    </source>
</evidence>
<feature type="domain" description="CASPASE and TPR Repeat-Associated N-terminal" evidence="2">
    <location>
        <begin position="10"/>
        <end position="207"/>
    </location>
</feature>
<comment type="caution">
    <text evidence="4">The sequence shown here is derived from an EMBL/GenBank/DDBJ whole genome shotgun (WGS) entry which is preliminary data.</text>
</comment>
<proteinExistence type="predicted"/>
<dbReference type="SUPFAM" id="SSF53756">
    <property type="entry name" value="UDP-Glycosyltransferase/glycogen phosphorylase"/>
    <property type="match status" value="1"/>
</dbReference>
<evidence type="ECO:0000259" key="2">
    <source>
        <dbReference type="Pfam" id="PF20269"/>
    </source>
</evidence>
<sequence>MSARLTSPNVIAHVFTFAEGPLAEAGSELVWDVWNRSRDLLHTTAPIGSLGLPTEPPAAGFRSGHTRSTPLAGAESTGGSAQLVLRAEHDVLALSVLLKHPDQTWIELDRLLRTVLGATASSVLGSAIVHVAEAEGLDHGAGFGGDLRELLPSASQAPDWWHRGGRLGNGLALWESSAVDDHRAHRELVVLARLGERHVLGNWTWSHDGRPEMPPLARYLMHLAKIRYQLRVWSRLPAAAELCRRADANELGETMTTMTAMRHTVDIAEANAVRALADLPLPDNGVDPVTDDRALASWFAQQLDDDIVYLTTFHEGALRRPASPAPRGGPRTVPGGERVLVVADEWFPRRGGLSAFNRYLCTALAAESAAVFCYLPMASDDERTDAASAGVTLVVAPKVPGGSEKVALMRKPALPAGIVPDVIIGHGRVTGPMAQCLTDDHFPNAARVHFVHMEPDEVEWQKLDREEDSGVRADDRCRAEVDLAEHASRTVAVGPRLAGWMERDLLARNSSAPRVHQFDPGFDSPDPVRRSPLPGDPQILVLGRMEDAEVKGVDIAACAVGQARRLAHVDGKWELLVRGANVGESLPLWTKINNWVSHPSIGVRIRPYSTEFARIAEDLRRASLVLMPSRAEGFGLVGLEAVVAGTPTLVSGESGLGLLLRSVLDRELAARVVVPVTKDLESDARTWSTMITSVLLNKQAAFDTAERVRTTMATARSWSSAVSALLVSVRDARRRGR</sequence>
<dbReference type="RefSeq" id="WP_319973890.1">
    <property type="nucleotide sequence ID" value="NZ_JAXAVU010000004.1"/>
</dbReference>
<dbReference type="NCBIfam" id="NF038357">
    <property type="entry name" value="BN6_48550_fam"/>
    <property type="match status" value="1"/>
</dbReference>
<evidence type="ECO:0000259" key="3">
    <source>
        <dbReference type="Pfam" id="PF20270"/>
    </source>
</evidence>
<dbReference type="CDD" id="cd03801">
    <property type="entry name" value="GT4_PimA-like"/>
    <property type="match status" value="1"/>
</dbReference>
<dbReference type="Gene3D" id="3.40.50.2000">
    <property type="entry name" value="Glycogen Phosphorylase B"/>
    <property type="match status" value="1"/>
</dbReference>
<organism evidence="4 5">
    <name type="scientific">Lentzea sokolovensis</name>
    <dbReference type="NCBI Taxonomy" id="3095429"/>
    <lineage>
        <taxon>Bacteria</taxon>
        <taxon>Bacillati</taxon>
        <taxon>Actinomycetota</taxon>
        <taxon>Actinomycetes</taxon>
        <taxon>Pseudonocardiales</taxon>
        <taxon>Pseudonocardiaceae</taxon>
        <taxon>Lentzea</taxon>
    </lineage>
</organism>
<evidence type="ECO:0000256" key="1">
    <source>
        <dbReference type="SAM" id="MobiDB-lite"/>
    </source>
</evidence>
<keyword evidence="5" id="KW-1185">Reference proteome</keyword>
<dbReference type="Pfam" id="PF20706">
    <property type="entry name" value="GT4-conflict"/>
    <property type="match status" value="1"/>
</dbReference>
<dbReference type="Proteomes" id="UP001285352">
    <property type="component" value="Unassembled WGS sequence"/>
</dbReference>
<dbReference type="Pfam" id="PF20269">
    <property type="entry name" value="CATRA-N"/>
    <property type="match status" value="1"/>
</dbReference>
<protein>
    <submittedName>
        <fullName evidence="4">CATRA conflict system CASPASE/TPR repeat-associated protein</fullName>
    </submittedName>
</protein>
<reference evidence="4 5" key="1">
    <citation type="submission" date="2023-11" db="EMBL/GenBank/DDBJ databases">
        <title>Lentzea sokolovensis, sp. nov., Lentzea kristufkii, sp. nov., and Lentzea miocenensis, sp. nov., rare actinobacteria from Sokolov Coal Basin, Miocene lacustrine sediment, Czech Republic.</title>
        <authorList>
            <person name="Lara A."/>
            <person name="Kotroba L."/>
            <person name="Nouioui I."/>
            <person name="Neumann-Schaal M."/>
            <person name="Mast Y."/>
            <person name="Chronakova A."/>
        </authorList>
    </citation>
    <scope>NUCLEOTIDE SEQUENCE [LARGE SCALE GENOMIC DNA]</scope>
    <source>
        <strain evidence="4 5">BCCO 10_0061</strain>
    </source>
</reference>